<dbReference type="Gene3D" id="3.30.565.10">
    <property type="entry name" value="Histidine kinase-like ATPase, C-terminal domain"/>
    <property type="match status" value="1"/>
</dbReference>
<dbReference type="InterPro" id="IPR005467">
    <property type="entry name" value="His_kinase_dom"/>
</dbReference>
<accession>A0A6A5KF99</accession>
<dbReference type="PRINTS" id="PR00344">
    <property type="entry name" value="BCTRLSENSOR"/>
</dbReference>
<dbReference type="Pfam" id="PF00072">
    <property type="entry name" value="Response_reg"/>
    <property type="match status" value="1"/>
</dbReference>
<dbReference type="Pfam" id="PF01590">
    <property type="entry name" value="GAF"/>
    <property type="match status" value="1"/>
</dbReference>
<dbReference type="InterPro" id="IPR003661">
    <property type="entry name" value="HisK_dim/P_dom"/>
</dbReference>
<dbReference type="EMBL" id="ML975324">
    <property type="protein sequence ID" value="KAF1833164.1"/>
    <property type="molecule type" value="Genomic_DNA"/>
</dbReference>
<proteinExistence type="predicted"/>
<feature type="region of interest" description="Disordered" evidence="7">
    <location>
        <begin position="267"/>
        <end position="290"/>
    </location>
</feature>
<feature type="domain" description="Response regulatory" evidence="9">
    <location>
        <begin position="1060"/>
        <end position="1187"/>
    </location>
</feature>
<evidence type="ECO:0000256" key="7">
    <source>
        <dbReference type="SAM" id="MobiDB-lite"/>
    </source>
</evidence>
<dbReference type="GO" id="GO:0005886">
    <property type="term" value="C:plasma membrane"/>
    <property type="evidence" value="ECO:0007669"/>
    <property type="project" value="TreeGrafter"/>
</dbReference>
<evidence type="ECO:0000259" key="9">
    <source>
        <dbReference type="PROSITE" id="PS50110"/>
    </source>
</evidence>
<feature type="modified residue" description="4-aspartylphosphate" evidence="6">
    <location>
        <position position="1118"/>
    </location>
</feature>
<feature type="domain" description="Histidine kinase" evidence="8">
    <location>
        <begin position="543"/>
        <end position="820"/>
    </location>
</feature>
<dbReference type="PROSITE" id="PS50109">
    <property type="entry name" value="HIS_KIN"/>
    <property type="match status" value="1"/>
</dbReference>
<evidence type="ECO:0000256" key="2">
    <source>
        <dbReference type="ARBA" id="ARBA00012438"/>
    </source>
</evidence>
<keyword evidence="11" id="KW-1185">Reference proteome</keyword>
<sequence length="1187" mass="131252">MGYSYPEAARERDLYRYYRPWLDAQSLVGAADGTGKALTYSGYQPQTSRDRSLTAFAQLATLRLDTRRAMVSLIDSNRQYILAEATPTLSLFYPCAEKPEDEVWLGNVILNKTDAICHHTFSSTYTAKEESGESVKAECMVIPDCRLDPRFKDKTYVMNEPGVRFYAGVPIVTKAGHRIGVYAVSDEKPRDGISAADLRFMQDVAAAVMEHLELARDSMDRNKGERMVRGLTQFIERSSAHDQREDGNRPTIMEKQTENARLLALDEEDQGQAASSSVTASRQAQRKRDIESDAARIFHRAARVIRQSTEADGAVFFDTSAASITGHLYDFNRGAASSDESATHNTDTGDSTTSKRRKTKNVILTDGGEDLSAAESRECPVVGLSLRQGNAALVHTDFSFNEAAMERYIHRYPYGKFFNYNEDGIGVNSSDERSERSETEQSDRTVDKTPGPKKPRRKREKFIPTEFLKVLPKVRSLIFLPLWCPASERWIAGGFIWTTQAGRLMTPDNELPYLQAFGNSVTSEVARLNAQKADRAKTTFIASISHELRSPLHGILGSVEFLRETVASAYQESLVSSIETCGKTLLDTIDHVLDYAKINKLQKGSNRKLKSDGRNKRQPADNSILGVTSDFDLAQLVEEVCDTVCAGHTFRKTHHIRGSAIYDQAESAVANSPKDECDGNHVEGRDTHGSVAVSLIVAPYVSWIVRSQPGALRRIVMNLLGNALKYTDSGFIAIKMIQAKTTDNAMDLTLSVEDSGRGMSQEYQRTKLFSPFSQEDPFSSGTGLGLSIVKQIIESLKGEIEIRSTPNVGTAIKMSVRLPVGQRENAQQDHVLVRAPQELKGTSVNIVCDMTDTRGGERGLKTKESMENACKNFGMNILGSMDSDQRTSLAEVDFLLTDSPSLFQLIENSSNASRTNKSPLGVVCVCTDTSEKTTVETRLARQVDALGWIAEVVTQPCGPRKLARILLQCLKRASEYNNERPNSRSMSHSVVEPGFQSLAPPRVLAQRSLSDMFPQDISTQQAGNAPGHPSPPPPRPFPSTITPLSPNQSENGEHGYFNPRVLLVDDNAINLKLLVVFAKRQSLRYEEATNGLEAFEIYRDEANTSSPPSRPFDFVLMDLSMPVMDGLASTRQIRQFESKNGLPKSHIVALTGLASAQDQMDAQEAGVDMYLVKPVKFADIKRVFGGK</sequence>
<keyword evidence="3 6" id="KW-0597">Phosphoprotein</keyword>
<evidence type="ECO:0000256" key="5">
    <source>
        <dbReference type="ARBA" id="ARBA00022777"/>
    </source>
</evidence>
<dbReference type="InterPro" id="IPR011006">
    <property type="entry name" value="CheY-like_superfamily"/>
</dbReference>
<dbReference type="InterPro" id="IPR036890">
    <property type="entry name" value="HATPase_C_sf"/>
</dbReference>
<dbReference type="InterPro" id="IPR029016">
    <property type="entry name" value="GAF-like_dom_sf"/>
</dbReference>
<keyword evidence="5 10" id="KW-0418">Kinase</keyword>
<dbReference type="GO" id="GO:0009927">
    <property type="term" value="F:histidine phosphotransfer kinase activity"/>
    <property type="evidence" value="ECO:0007669"/>
    <property type="project" value="TreeGrafter"/>
</dbReference>
<dbReference type="InterPro" id="IPR004358">
    <property type="entry name" value="Sig_transdc_His_kin-like_C"/>
</dbReference>
<evidence type="ECO:0000256" key="4">
    <source>
        <dbReference type="ARBA" id="ARBA00022679"/>
    </source>
</evidence>
<dbReference type="Gene3D" id="3.40.50.2300">
    <property type="match status" value="1"/>
</dbReference>
<dbReference type="Gene3D" id="1.10.287.130">
    <property type="match status" value="1"/>
</dbReference>
<gene>
    <name evidence="10" type="ORF">BDW02DRAFT_599342</name>
</gene>
<dbReference type="PANTHER" id="PTHR43047">
    <property type="entry name" value="TWO-COMPONENT HISTIDINE PROTEIN KINASE"/>
    <property type="match status" value="1"/>
</dbReference>
<dbReference type="CDD" id="cd17546">
    <property type="entry name" value="REC_hyHK_CKI1_RcsC-like"/>
    <property type="match status" value="1"/>
</dbReference>
<name>A0A6A5KF99_9PLEO</name>
<dbReference type="Proteomes" id="UP000800040">
    <property type="component" value="Unassembled WGS sequence"/>
</dbReference>
<evidence type="ECO:0000313" key="10">
    <source>
        <dbReference type="EMBL" id="KAF1833164.1"/>
    </source>
</evidence>
<dbReference type="SMART" id="SM00387">
    <property type="entry name" value="HATPase_c"/>
    <property type="match status" value="1"/>
</dbReference>
<dbReference type="FunFam" id="1.10.287.130:FF:000023">
    <property type="entry name" value="Sensor histidine kinase/response regulator, putative"/>
    <property type="match status" value="1"/>
</dbReference>
<dbReference type="InterPro" id="IPR003594">
    <property type="entry name" value="HATPase_dom"/>
</dbReference>
<dbReference type="PANTHER" id="PTHR43047:SF72">
    <property type="entry name" value="OSMOSENSING HISTIDINE PROTEIN KINASE SLN1"/>
    <property type="match status" value="1"/>
</dbReference>
<feature type="compositionally biased region" description="Basic and acidic residues" evidence="7">
    <location>
        <begin position="430"/>
        <end position="447"/>
    </location>
</feature>
<evidence type="ECO:0000256" key="1">
    <source>
        <dbReference type="ARBA" id="ARBA00000085"/>
    </source>
</evidence>
<dbReference type="SUPFAM" id="SSF47384">
    <property type="entry name" value="Homodimeric domain of signal transducing histidine kinase"/>
    <property type="match status" value="1"/>
</dbReference>
<organism evidence="10 11">
    <name type="scientific">Decorospora gaudefroyi</name>
    <dbReference type="NCBI Taxonomy" id="184978"/>
    <lineage>
        <taxon>Eukaryota</taxon>
        <taxon>Fungi</taxon>
        <taxon>Dikarya</taxon>
        <taxon>Ascomycota</taxon>
        <taxon>Pezizomycotina</taxon>
        <taxon>Dothideomycetes</taxon>
        <taxon>Pleosporomycetidae</taxon>
        <taxon>Pleosporales</taxon>
        <taxon>Pleosporineae</taxon>
        <taxon>Pleosporaceae</taxon>
        <taxon>Decorospora</taxon>
    </lineage>
</organism>
<dbReference type="SUPFAM" id="SSF52172">
    <property type="entry name" value="CheY-like"/>
    <property type="match status" value="1"/>
</dbReference>
<dbReference type="OrthoDB" id="303614at2759"/>
<protein>
    <recommendedName>
        <fullName evidence="2">histidine kinase</fullName>
        <ecNumber evidence="2">2.7.13.3</ecNumber>
    </recommendedName>
</protein>
<evidence type="ECO:0000256" key="6">
    <source>
        <dbReference type="PROSITE-ProRule" id="PRU00169"/>
    </source>
</evidence>
<keyword evidence="4" id="KW-0808">Transferase</keyword>
<dbReference type="EC" id="2.7.13.3" evidence="2"/>
<evidence type="ECO:0000313" key="11">
    <source>
        <dbReference type="Proteomes" id="UP000800040"/>
    </source>
</evidence>
<feature type="region of interest" description="Disordered" evidence="7">
    <location>
        <begin position="1017"/>
        <end position="1053"/>
    </location>
</feature>
<feature type="compositionally biased region" description="Pro residues" evidence="7">
    <location>
        <begin position="1028"/>
        <end position="1037"/>
    </location>
</feature>
<dbReference type="Gene3D" id="3.30.450.40">
    <property type="match status" value="1"/>
</dbReference>
<dbReference type="InterPro" id="IPR036097">
    <property type="entry name" value="HisK_dim/P_sf"/>
</dbReference>
<feature type="region of interest" description="Disordered" evidence="7">
    <location>
        <begin position="428"/>
        <end position="459"/>
    </location>
</feature>
<comment type="catalytic activity">
    <reaction evidence="1">
        <text>ATP + protein L-histidine = ADP + protein N-phospho-L-histidine.</text>
        <dbReference type="EC" id="2.7.13.3"/>
    </reaction>
</comment>
<dbReference type="AlphaFoldDB" id="A0A6A5KF99"/>
<dbReference type="SMART" id="SM00448">
    <property type="entry name" value="REC"/>
    <property type="match status" value="1"/>
</dbReference>
<dbReference type="InterPro" id="IPR001789">
    <property type="entry name" value="Sig_transdc_resp-reg_receiver"/>
</dbReference>
<dbReference type="InterPro" id="IPR003018">
    <property type="entry name" value="GAF"/>
</dbReference>
<dbReference type="SUPFAM" id="SSF55874">
    <property type="entry name" value="ATPase domain of HSP90 chaperone/DNA topoisomerase II/histidine kinase"/>
    <property type="match status" value="1"/>
</dbReference>
<dbReference type="PROSITE" id="PS50110">
    <property type="entry name" value="RESPONSE_REGULATORY"/>
    <property type="match status" value="1"/>
</dbReference>
<dbReference type="FunFam" id="3.30.565.10:FF:000201">
    <property type="entry name" value="Sensor histidine kinase/response regulator, putative (AFU_orthologue AFUA_4G01020)"/>
    <property type="match status" value="1"/>
</dbReference>
<dbReference type="SUPFAM" id="SSF55781">
    <property type="entry name" value="GAF domain-like"/>
    <property type="match status" value="1"/>
</dbReference>
<dbReference type="Pfam" id="PF00512">
    <property type="entry name" value="HisKA"/>
    <property type="match status" value="1"/>
</dbReference>
<dbReference type="Pfam" id="PF02518">
    <property type="entry name" value="HATPase_c"/>
    <property type="match status" value="1"/>
</dbReference>
<evidence type="ECO:0000256" key="3">
    <source>
        <dbReference type="ARBA" id="ARBA00022553"/>
    </source>
</evidence>
<feature type="compositionally biased region" description="Polar residues" evidence="7">
    <location>
        <begin position="272"/>
        <end position="283"/>
    </location>
</feature>
<feature type="region of interest" description="Disordered" evidence="7">
    <location>
        <begin position="335"/>
        <end position="363"/>
    </location>
</feature>
<dbReference type="CDD" id="cd00082">
    <property type="entry name" value="HisKA"/>
    <property type="match status" value="1"/>
</dbReference>
<reference evidence="10" key="1">
    <citation type="submission" date="2020-01" db="EMBL/GenBank/DDBJ databases">
        <authorList>
            <consortium name="DOE Joint Genome Institute"/>
            <person name="Haridas S."/>
            <person name="Albert R."/>
            <person name="Binder M."/>
            <person name="Bloem J."/>
            <person name="Labutti K."/>
            <person name="Salamov A."/>
            <person name="Andreopoulos B."/>
            <person name="Baker S.E."/>
            <person name="Barry K."/>
            <person name="Bills G."/>
            <person name="Bluhm B.H."/>
            <person name="Cannon C."/>
            <person name="Castanera R."/>
            <person name="Culley D.E."/>
            <person name="Daum C."/>
            <person name="Ezra D."/>
            <person name="Gonzalez J.B."/>
            <person name="Henrissat B."/>
            <person name="Kuo A."/>
            <person name="Liang C."/>
            <person name="Lipzen A."/>
            <person name="Lutzoni F."/>
            <person name="Magnuson J."/>
            <person name="Mondo S."/>
            <person name="Nolan M."/>
            <person name="Ohm R."/>
            <person name="Pangilinan J."/>
            <person name="Park H.-J."/>
            <person name="Ramirez L."/>
            <person name="Alfaro M."/>
            <person name="Sun H."/>
            <person name="Tritt A."/>
            <person name="Yoshinaga Y."/>
            <person name="Zwiers L.-H."/>
            <person name="Turgeon B.G."/>
            <person name="Goodwin S.B."/>
            <person name="Spatafora J.W."/>
            <person name="Crous P.W."/>
            <person name="Grigoriev I.V."/>
        </authorList>
    </citation>
    <scope>NUCLEOTIDE SEQUENCE</scope>
    <source>
        <strain evidence="10">P77</strain>
    </source>
</reference>
<dbReference type="GO" id="GO:0000155">
    <property type="term" value="F:phosphorelay sensor kinase activity"/>
    <property type="evidence" value="ECO:0007669"/>
    <property type="project" value="InterPro"/>
</dbReference>
<evidence type="ECO:0000259" key="8">
    <source>
        <dbReference type="PROSITE" id="PS50109"/>
    </source>
</evidence>
<dbReference type="SMART" id="SM00388">
    <property type="entry name" value="HisKA"/>
    <property type="match status" value="1"/>
</dbReference>
<dbReference type="FunFam" id="3.30.450.40:FF:000083">
    <property type="entry name" value="Sensor histidine kinase/response regulator, putative (AFU_orthologue AFUA_4G00660)"/>
    <property type="match status" value="1"/>
</dbReference>
<feature type="compositionally biased region" description="Polar residues" evidence="7">
    <location>
        <begin position="338"/>
        <end position="352"/>
    </location>
</feature>